<keyword evidence="2 4" id="KW-0732">Signal</keyword>
<evidence type="ECO:0000259" key="5">
    <source>
        <dbReference type="Pfam" id="PF22244"/>
    </source>
</evidence>
<feature type="signal peptide" evidence="4">
    <location>
        <begin position="1"/>
        <end position="22"/>
    </location>
</feature>
<dbReference type="AlphaFoldDB" id="A0A3D2SBU1"/>
<dbReference type="SUPFAM" id="SSF53474">
    <property type="entry name" value="alpha/beta-Hydrolases"/>
    <property type="match status" value="1"/>
</dbReference>
<evidence type="ECO:0000256" key="2">
    <source>
        <dbReference type="ARBA" id="ARBA00022729"/>
    </source>
</evidence>
<gene>
    <name evidence="6" type="ORF">DHW31_00770</name>
</gene>
<dbReference type="Gene3D" id="3.40.50.1820">
    <property type="entry name" value="alpha/beta hydrolase"/>
    <property type="match status" value="1"/>
</dbReference>
<evidence type="ECO:0000256" key="1">
    <source>
        <dbReference type="ARBA" id="ARBA00022487"/>
    </source>
</evidence>
<dbReference type="Pfam" id="PF22244">
    <property type="entry name" value="GCE_fung"/>
    <property type="match status" value="1"/>
</dbReference>
<accession>A0A3D2SBU1</accession>
<dbReference type="EMBL" id="DPVG01000023">
    <property type="protein sequence ID" value="HCK23314.1"/>
    <property type="molecule type" value="Genomic_DNA"/>
</dbReference>
<feature type="domain" description="4-O-methyl-glucuronoyl methylesterase-like" evidence="5">
    <location>
        <begin position="112"/>
        <end position="342"/>
    </location>
</feature>
<evidence type="ECO:0000256" key="3">
    <source>
        <dbReference type="ARBA" id="ARBA00022801"/>
    </source>
</evidence>
<keyword evidence="1" id="KW-0719">Serine esterase</keyword>
<feature type="chain" id="PRO_5017825833" description="4-O-methyl-glucuronoyl methylesterase-like domain-containing protein" evidence="4">
    <location>
        <begin position="23"/>
        <end position="405"/>
    </location>
</feature>
<keyword evidence="3" id="KW-0378">Hydrolase</keyword>
<evidence type="ECO:0000256" key="4">
    <source>
        <dbReference type="SAM" id="SignalP"/>
    </source>
</evidence>
<proteinExistence type="predicted"/>
<dbReference type="InterPro" id="IPR054579">
    <property type="entry name" value="GCE-like_dom"/>
</dbReference>
<dbReference type="Proteomes" id="UP000263098">
    <property type="component" value="Unassembled WGS sequence"/>
</dbReference>
<organism evidence="6 7">
    <name type="scientific">Bacteroides graminisolvens</name>
    <dbReference type="NCBI Taxonomy" id="477666"/>
    <lineage>
        <taxon>Bacteria</taxon>
        <taxon>Pseudomonadati</taxon>
        <taxon>Bacteroidota</taxon>
        <taxon>Bacteroidia</taxon>
        <taxon>Bacteroidales</taxon>
        <taxon>Bacteroidaceae</taxon>
        <taxon>Bacteroides</taxon>
    </lineage>
</organism>
<name>A0A3D2SBU1_9BACE</name>
<comment type="caution">
    <text evidence="6">The sequence shown here is derived from an EMBL/GenBank/DDBJ whole genome shotgun (WGS) entry which is preliminary data.</text>
</comment>
<dbReference type="GO" id="GO:0052689">
    <property type="term" value="F:carboxylic ester hydrolase activity"/>
    <property type="evidence" value="ECO:0007669"/>
    <property type="project" value="UniProtKB-KW"/>
</dbReference>
<protein>
    <recommendedName>
        <fullName evidence="5">4-O-methyl-glucuronoyl methylesterase-like domain-containing protein</fullName>
    </recommendedName>
</protein>
<reference evidence="6 7" key="1">
    <citation type="journal article" date="2018" name="Nat. Biotechnol.">
        <title>A standardized bacterial taxonomy based on genome phylogeny substantially revises the tree of life.</title>
        <authorList>
            <person name="Parks D.H."/>
            <person name="Chuvochina M."/>
            <person name="Waite D.W."/>
            <person name="Rinke C."/>
            <person name="Skarshewski A."/>
            <person name="Chaumeil P.A."/>
            <person name="Hugenholtz P."/>
        </authorList>
    </citation>
    <scope>NUCLEOTIDE SEQUENCE [LARGE SCALE GENOMIC DNA]</scope>
    <source>
        <strain evidence="6">UBA9667</strain>
    </source>
</reference>
<dbReference type="InterPro" id="IPR029058">
    <property type="entry name" value="AB_hydrolase_fold"/>
</dbReference>
<sequence length="405" mass="45410">MKVKLNCIVWSLLALLWPSSLGAQLPLVYDKENMGNAYTFSDFPQINELPEITTLPDPLAWANGNGRLSRFKDWERRRTEIIRQLQHYELGCKPTVAKDSMEASITNDTLRVVVHNNGQTLVLTAFIKYPEGAGPFPAIIGIGMPSGSLPSELFTKRGIAQIAFNFTQVMSHTQKRGNEPINRLYPELIEMGAYSAWPWGISRLIDGLEIVGKNSRIDTSHLAVSGCSFAGKMALYAGAFDERIALTIAQEPGGGGVNAWRVSETLGNVETLGRTNHAWFLESMFQFSEKNVNRLPVDHHELAALIMPRALLVLGNTDYEWLAEESNYVSCRAARKVWEAFGIEDRMGFSIQGGHPHCQLPLSQYPEVEAFIDKFLLGKKDVNTIVTKAEMFKDVDYKKWMPWAK</sequence>
<evidence type="ECO:0000313" key="7">
    <source>
        <dbReference type="Proteomes" id="UP000263098"/>
    </source>
</evidence>
<evidence type="ECO:0000313" key="6">
    <source>
        <dbReference type="EMBL" id="HCK23314.1"/>
    </source>
</evidence>